<organism evidence="2 3">
    <name type="scientific">Vespula maculifrons</name>
    <name type="common">Eastern yellow jacket</name>
    <name type="synonym">Wasp</name>
    <dbReference type="NCBI Taxonomy" id="7453"/>
    <lineage>
        <taxon>Eukaryota</taxon>
        <taxon>Metazoa</taxon>
        <taxon>Ecdysozoa</taxon>
        <taxon>Arthropoda</taxon>
        <taxon>Hexapoda</taxon>
        <taxon>Insecta</taxon>
        <taxon>Pterygota</taxon>
        <taxon>Neoptera</taxon>
        <taxon>Endopterygota</taxon>
        <taxon>Hymenoptera</taxon>
        <taxon>Apocrita</taxon>
        <taxon>Aculeata</taxon>
        <taxon>Vespoidea</taxon>
        <taxon>Vespidae</taxon>
        <taxon>Vespinae</taxon>
        <taxon>Vespula</taxon>
    </lineage>
</organism>
<evidence type="ECO:0000256" key="1">
    <source>
        <dbReference type="SAM" id="MobiDB-lite"/>
    </source>
</evidence>
<dbReference type="AlphaFoldDB" id="A0ABD2CQM0"/>
<sequence>MEKSVEEREVLEGGKTKDKSHRKRGQRVEFPVDHCHAARSQYKYLNASPGFHTFAVLLCCLMRTLSCNPACPVCFPARGSVSRKEHGGLQMPRGEGKSVENGGLGFGVWDFSRTLGTKANGVPPRRSFFIRLAGRCPKERRRIAVSRKECEKETTYRIPFVLWKGPAFTILYSLPYLSRPGRISRHIDLSSITFVLFDSIAWFAILNKFLHIHENFIHELVRRRPPPPPPPPPLLPFTTITITTVAIRNRTRYTTIPSLAVDNLDFRRIFNIRSLDKEKKRMKEEEWKNNF</sequence>
<dbReference type="EMBL" id="JAYRBN010000035">
    <property type="protein sequence ID" value="KAL2747414.1"/>
    <property type="molecule type" value="Genomic_DNA"/>
</dbReference>
<evidence type="ECO:0000313" key="2">
    <source>
        <dbReference type="EMBL" id="KAL2747414.1"/>
    </source>
</evidence>
<comment type="caution">
    <text evidence="2">The sequence shown here is derived from an EMBL/GenBank/DDBJ whole genome shotgun (WGS) entry which is preliminary data.</text>
</comment>
<reference evidence="2 3" key="1">
    <citation type="journal article" date="2024" name="Ann. Entomol. Soc. Am.">
        <title>Genomic analyses of the southern and eastern yellowjacket wasps (Hymenoptera: Vespidae) reveal evolutionary signatures of social life.</title>
        <authorList>
            <person name="Catto M.A."/>
            <person name="Caine P.B."/>
            <person name="Orr S.E."/>
            <person name="Hunt B.G."/>
            <person name="Goodisman M.A.D."/>
        </authorList>
    </citation>
    <scope>NUCLEOTIDE SEQUENCE [LARGE SCALE GENOMIC DNA]</scope>
    <source>
        <strain evidence="2">232</strain>
        <tissue evidence="2">Head and thorax</tissue>
    </source>
</reference>
<gene>
    <name evidence="2" type="ORF">V1477_004106</name>
</gene>
<evidence type="ECO:0000313" key="3">
    <source>
        <dbReference type="Proteomes" id="UP001607303"/>
    </source>
</evidence>
<dbReference type="Proteomes" id="UP001607303">
    <property type="component" value="Unassembled WGS sequence"/>
</dbReference>
<feature type="compositionally biased region" description="Basic and acidic residues" evidence="1">
    <location>
        <begin position="1"/>
        <end position="17"/>
    </location>
</feature>
<proteinExistence type="predicted"/>
<feature type="region of interest" description="Disordered" evidence="1">
    <location>
        <begin position="1"/>
        <end position="27"/>
    </location>
</feature>
<keyword evidence="3" id="KW-1185">Reference proteome</keyword>
<accession>A0ABD2CQM0</accession>
<name>A0ABD2CQM0_VESMC</name>
<protein>
    <submittedName>
        <fullName evidence="2">Uncharacterized protein</fullName>
    </submittedName>
</protein>